<evidence type="ECO:0000313" key="2">
    <source>
        <dbReference type="EMBL" id="GGJ20188.1"/>
    </source>
</evidence>
<dbReference type="InterPro" id="IPR001279">
    <property type="entry name" value="Metallo-B-lactamas"/>
</dbReference>
<dbReference type="Proteomes" id="UP000632222">
    <property type="component" value="Unassembled WGS sequence"/>
</dbReference>
<dbReference type="PANTHER" id="PTHR42663">
    <property type="entry name" value="HYDROLASE C777.06C-RELATED-RELATED"/>
    <property type="match status" value="1"/>
</dbReference>
<comment type="caution">
    <text evidence="2">The sequence shown here is derived from an EMBL/GenBank/DDBJ whole genome shotgun (WGS) entry which is preliminary data.</text>
</comment>
<dbReference type="Gene3D" id="3.60.15.10">
    <property type="entry name" value="Ribonuclease Z/Hydroxyacylglutathione hydrolase-like"/>
    <property type="match status" value="1"/>
</dbReference>
<gene>
    <name evidence="2" type="ORF">GCM10008938_02980</name>
</gene>
<dbReference type="RefSeq" id="WP_188998763.1">
    <property type="nucleotide sequence ID" value="NZ_BMOD01000001.1"/>
</dbReference>
<evidence type="ECO:0000259" key="1">
    <source>
        <dbReference type="SMART" id="SM00849"/>
    </source>
</evidence>
<dbReference type="CDD" id="cd16279">
    <property type="entry name" value="metallo-hydrolase-like_MBL-fold"/>
    <property type="match status" value="1"/>
</dbReference>
<dbReference type="Pfam" id="PF12706">
    <property type="entry name" value="Lactamase_B_2"/>
    <property type="match status" value="1"/>
</dbReference>
<sequence length="265" mass="30176">MPQLVFMGTSDSRGVPRFYCDCAVCEEARSTGQNRRTRSSLLIQEDAGSTSQNVLIDIGPDFQTQALREDLRKVDGLLITHAHNDHVLGLGDLLDFMYYGSNDLPMYASEEVIPMVKARFAYVKLQDWLKPVTSELMLAGYQVSAFKVPHGANGFSYAYRFEKPDFCWVYCPDSINIPEETEQTHMMNLDLLILGTSYWHESYEMKYRSVYDVQEALALPSVQSAKQVIFTHMSHDIDARRVLNGETRLPEKVRLASDGLRVWVS</sequence>
<name>A0ABQ2CU27_9DEIO</name>
<dbReference type="GO" id="GO:0016787">
    <property type="term" value="F:hydrolase activity"/>
    <property type="evidence" value="ECO:0007669"/>
    <property type="project" value="UniProtKB-KW"/>
</dbReference>
<dbReference type="SUPFAM" id="SSF56281">
    <property type="entry name" value="Metallo-hydrolase/oxidoreductase"/>
    <property type="match status" value="1"/>
</dbReference>
<organism evidence="2 3">
    <name type="scientific">Deinococcus roseus</name>
    <dbReference type="NCBI Taxonomy" id="392414"/>
    <lineage>
        <taxon>Bacteria</taxon>
        <taxon>Thermotogati</taxon>
        <taxon>Deinococcota</taxon>
        <taxon>Deinococci</taxon>
        <taxon>Deinococcales</taxon>
        <taxon>Deinococcaceae</taxon>
        <taxon>Deinococcus</taxon>
    </lineage>
</organism>
<protein>
    <submittedName>
        <fullName evidence="2">Hydrolase</fullName>
    </submittedName>
</protein>
<dbReference type="InterPro" id="IPR036866">
    <property type="entry name" value="RibonucZ/Hydroxyglut_hydro"/>
</dbReference>
<feature type="domain" description="Metallo-beta-lactamase" evidence="1">
    <location>
        <begin position="37"/>
        <end position="222"/>
    </location>
</feature>
<proteinExistence type="predicted"/>
<dbReference type="PANTHER" id="PTHR42663:SF6">
    <property type="entry name" value="HYDROLASE C777.06C-RELATED"/>
    <property type="match status" value="1"/>
</dbReference>
<keyword evidence="3" id="KW-1185">Reference proteome</keyword>
<reference evidence="3" key="1">
    <citation type="journal article" date="2019" name="Int. J. Syst. Evol. Microbiol.">
        <title>The Global Catalogue of Microorganisms (GCM) 10K type strain sequencing project: providing services to taxonomists for standard genome sequencing and annotation.</title>
        <authorList>
            <consortium name="The Broad Institute Genomics Platform"/>
            <consortium name="The Broad Institute Genome Sequencing Center for Infectious Disease"/>
            <person name="Wu L."/>
            <person name="Ma J."/>
        </authorList>
    </citation>
    <scope>NUCLEOTIDE SEQUENCE [LARGE SCALE GENOMIC DNA]</scope>
    <source>
        <strain evidence="3">JCM 14370</strain>
    </source>
</reference>
<dbReference type="EMBL" id="BMOD01000001">
    <property type="protein sequence ID" value="GGJ20188.1"/>
    <property type="molecule type" value="Genomic_DNA"/>
</dbReference>
<keyword evidence="2" id="KW-0378">Hydrolase</keyword>
<evidence type="ECO:0000313" key="3">
    <source>
        <dbReference type="Proteomes" id="UP000632222"/>
    </source>
</evidence>
<accession>A0ABQ2CU27</accession>
<dbReference type="SMART" id="SM00849">
    <property type="entry name" value="Lactamase_B"/>
    <property type="match status" value="1"/>
</dbReference>